<accession>A0ABX7NR33</accession>
<dbReference type="EMBL" id="CP071090">
    <property type="protein sequence ID" value="QSQ21245.1"/>
    <property type="molecule type" value="Genomic_DNA"/>
</dbReference>
<keyword evidence="3" id="KW-1185">Reference proteome</keyword>
<keyword evidence="1" id="KW-0812">Transmembrane</keyword>
<dbReference type="Proteomes" id="UP000662747">
    <property type="component" value="Chromosome"/>
</dbReference>
<protein>
    <submittedName>
        <fullName evidence="2">Uncharacterized protein</fullName>
    </submittedName>
</protein>
<evidence type="ECO:0000313" key="3">
    <source>
        <dbReference type="Proteomes" id="UP000662747"/>
    </source>
</evidence>
<sequence>MSRLSLRTMGCGVLVLIPACVGVLLWLLLRTGPLIERLVSEANAFEGAAHPRPSHVSPPTSGTFAHAVGALMPAVLELPRPAPDSAPAFEEEDEAAAEAWHRVLQALRVSCREVASGKTPLETMPPACRKVLEESREVMRRVLAATHAEVGGLPVGIGSLSRTDSSFQESGLAALARVVELAALESRLLLAEGRPEQAVDTCLDALALSRELSLGGALHGGVLSAESQELTYRPCAAALDAAPLESKRQALARLQRLREGLPPLSALLREESVFHQLSTFGPDLLPPEALARLPSSGRALVASRGGWFYFSSRLGHPLLRRYIWRRNVSMFDAMVALADLPTDERQRAFARIDAGHSLLAGYPGAVSALKYHHELSPLDTQRLQSTALIALVQADVARATQGRWPATLPPDTATWLRLETVSGQEARLIPSDVALAGHALFLTADSVP</sequence>
<proteinExistence type="predicted"/>
<gene>
    <name evidence="2" type="ORF">JY651_39625</name>
</gene>
<keyword evidence="1" id="KW-1133">Transmembrane helix</keyword>
<keyword evidence="1" id="KW-0472">Membrane</keyword>
<feature type="transmembrane region" description="Helical" evidence="1">
    <location>
        <begin position="12"/>
        <end position="29"/>
    </location>
</feature>
<name>A0ABX7NR33_9BACT</name>
<evidence type="ECO:0000256" key="1">
    <source>
        <dbReference type="SAM" id="Phobius"/>
    </source>
</evidence>
<evidence type="ECO:0000313" key="2">
    <source>
        <dbReference type="EMBL" id="QSQ21245.1"/>
    </source>
</evidence>
<dbReference type="RefSeq" id="WP_206722824.1">
    <property type="nucleotide sequence ID" value="NZ_CP071090.1"/>
</dbReference>
<reference evidence="2 3" key="1">
    <citation type="submission" date="2021-02" db="EMBL/GenBank/DDBJ databases">
        <title>De Novo genome assembly of isolated myxobacteria.</title>
        <authorList>
            <person name="Stevens D.C."/>
        </authorList>
    </citation>
    <scope>NUCLEOTIDE SEQUENCE [LARGE SCALE GENOMIC DNA]</scope>
    <source>
        <strain evidence="3">SCPEA02</strain>
    </source>
</reference>
<organism evidence="2 3">
    <name type="scientific">Pyxidicoccus parkwayensis</name>
    <dbReference type="NCBI Taxonomy" id="2813578"/>
    <lineage>
        <taxon>Bacteria</taxon>
        <taxon>Pseudomonadati</taxon>
        <taxon>Myxococcota</taxon>
        <taxon>Myxococcia</taxon>
        <taxon>Myxococcales</taxon>
        <taxon>Cystobacterineae</taxon>
        <taxon>Myxococcaceae</taxon>
        <taxon>Pyxidicoccus</taxon>
    </lineage>
</organism>